<dbReference type="EMBL" id="LAZR01022962">
    <property type="protein sequence ID" value="KKL80088.1"/>
    <property type="molecule type" value="Genomic_DNA"/>
</dbReference>
<organism evidence="1">
    <name type="scientific">marine sediment metagenome</name>
    <dbReference type="NCBI Taxonomy" id="412755"/>
    <lineage>
        <taxon>unclassified sequences</taxon>
        <taxon>metagenomes</taxon>
        <taxon>ecological metagenomes</taxon>
    </lineage>
</organism>
<sequence length="79" mass="8451">MRWRCTNKSEYGETGYSCQFVGMPEETRTSATISGQITVSADGPDAVPLVPIKVRGQYDELPVFGATPSAELPALADGE</sequence>
<protein>
    <submittedName>
        <fullName evidence="1">Uncharacterized protein</fullName>
    </submittedName>
</protein>
<proteinExistence type="predicted"/>
<comment type="caution">
    <text evidence="1">The sequence shown here is derived from an EMBL/GenBank/DDBJ whole genome shotgun (WGS) entry which is preliminary data.</text>
</comment>
<gene>
    <name evidence="1" type="ORF">LCGC14_2008310</name>
</gene>
<dbReference type="AlphaFoldDB" id="A0A0F9F110"/>
<name>A0A0F9F110_9ZZZZ</name>
<reference evidence="1" key="1">
    <citation type="journal article" date="2015" name="Nature">
        <title>Complex archaea that bridge the gap between prokaryotes and eukaryotes.</title>
        <authorList>
            <person name="Spang A."/>
            <person name="Saw J.H."/>
            <person name="Jorgensen S.L."/>
            <person name="Zaremba-Niedzwiedzka K."/>
            <person name="Martijn J."/>
            <person name="Lind A.E."/>
            <person name="van Eijk R."/>
            <person name="Schleper C."/>
            <person name="Guy L."/>
            <person name="Ettema T.J."/>
        </authorList>
    </citation>
    <scope>NUCLEOTIDE SEQUENCE</scope>
</reference>
<evidence type="ECO:0000313" key="1">
    <source>
        <dbReference type="EMBL" id="KKL80088.1"/>
    </source>
</evidence>
<accession>A0A0F9F110</accession>